<name>A0A941HR00_9CLOT</name>
<keyword evidence="1" id="KW-0812">Transmembrane</keyword>
<organism evidence="3 4">
    <name type="scientific">Proteiniclasticum sediminis</name>
    <dbReference type="NCBI Taxonomy" id="2804028"/>
    <lineage>
        <taxon>Bacteria</taxon>
        <taxon>Bacillati</taxon>
        <taxon>Bacillota</taxon>
        <taxon>Clostridia</taxon>
        <taxon>Eubacteriales</taxon>
        <taxon>Clostridiaceae</taxon>
        <taxon>Proteiniclasticum</taxon>
    </lineage>
</organism>
<evidence type="ECO:0000256" key="1">
    <source>
        <dbReference type="SAM" id="Phobius"/>
    </source>
</evidence>
<reference evidence="3" key="1">
    <citation type="submission" date="2021-04" db="EMBL/GenBank/DDBJ databases">
        <title>Proteiniclasticum sedimins sp. nov., an obligate anaerobic bacterium isolated from anaerobic sludge.</title>
        <authorList>
            <person name="Liu J."/>
        </authorList>
    </citation>
    <scope>NUCLEOTIDE SEQUENCE</scope>
    <source>
        <strain evidence="3">BAD-10</strain>
    </source>
</reference>
<evidence type="ECO:0000259" key="2">
    <source>
        <dbReference type="Pfam" id="PF13240"/>
    </source>
</evidence>
<dbReference type="AlphaFoldDB" id="A0A941HR00"/>
<sequence>MYCEHCGTAILDKARFCEGCGAQISTSIDTTPTVNLGSIGYSKRIHDPAFAGYLKNTNRWSAIFSIFLAAAAVLGFYIYGETSNEMENPQALYIGLGIGGMFLIISLYTIIARKRSKTWDGVVVDKTSKKKNRRQSTGNGNNDYEIHYYTEYAVLVRDVHGKTHRITAEDDTTLYDYFRVGDQVRHHAGLNSYEKYDKSNDSIIFCSACATLCDISDDVCWRCKCPLLK</sequence>
<proteinExistence type="predicted"/>
<feature type="domain" description="Zinc-ribbon" evidence="2">
    <location>
        <begin position="2"/>
        <end position="23"/>
    </location>
</feature>
<keyword evidence="1" id="KW-1133">Transmembrane helix</keyword>
<comment type="caution">
    <text evidence="3">The sequence shown here is derived from an EMBL/GenBank/DDBJ whole genome shotgun (WGS) entry which is preliminary data.</text>
</comment>
<dbReference type="Pfam" id="PF13240">
    <property type="entry name" value="Zn_Ribbon_1"/>
    <property type="match status" value="1"/>
</dbReference>
<evidence type="ECO:0000313" key="4">
    <source>
        <dbReference type="Proteomes" id="UP000675379"/>
    </source>
</evidence>
<evidence type="ECO:0000313" key="3">
    <source>
        <dbReference type="EMBL" id="MBR0576926.1"/>
    </source>
</evidence>
<feature type="transmembrane region" description="Helical" evidence="1">
    <location>
        <begin position="60"/>
        <end position="79"/>
    </location>
</feature>
<dbReference type="InterPro" id="IPR026870">
    <property type="entry name" value="Zinc_ribbon_dom"/>
</dbReference>
<gene>
    <name evidence="3" type="ORF">KCG48_11425</name>
</gene>
<keyword evidence="1" id="KW-0472">Membrane</keyword>
<accession>A0A941HR00</accession>
<keyword evidence="4" id="KW-1185">Reference proteome</keyword>
<dbReference type="RefSeq" id="WP_211802345.1">
    <property type="nucleotide sequence ID" value="NZ_JAGSCS010000017.1"/>
</dbReference>
<protein>
    <submittedName>
        <fullName evidence="3">Zinc ribbon domain-containing protein</fullName>
    </submittedName>
</protein>
<feature type="transmembrane region" description="Helical" evidence="1">
    <location>
        <begin position="91"/>
        <end position="111"/>
    </location>
</feature>
<dbReference type="Proteomes" id="UP000675379">
    <property type="component" value="Unassembled WGS sequence"/>
</dbReference>
<dbReference type="EMBL" id="JAGSCS010000017">
    <property type="protein sequence ID" value="MBR0576926.1"/>
    <property type="molecule type" value="Genomic_DNA"/>
</dbReference>